<sequence>MKKNILIFAILLTCNFLLAQKKGRFLIGGDFNYSSQKFEGSDNSGNIIDDNLGYSFSLNTKVGYLFNQSNIEIGISLGYSKSDRNESSNFNPNQSWDNEFKGYSFSPYIKKYFPVNSNFSFTLDAFFSIFYGESFYSQRQVQSDLINKSFGIRPGIFYFLTKNIALNSNIGFIGYRENKYKNQEGEAYDKNKFFDANFGFTNLFIGVTYFF</sequence>
<dbReference type="Proteomes" id="UP000663935">
    <property type="component" value="Chromosome"/>
</dbReference>
<dbReference type="SUPFAM" id="SSF56925">
    <property type="entry name" value="OMPA-like"/>
    <property type="match status" value="1"/>
</dbReference>
<keyword evidence="2" id="KW-1185">Reference proteome</keyword>
<evidence type="ECO:0000313" key="2">
    <source>
        <dbReference type="Proteomes" id="UP000663935"/>
    </source>
</evidence>
<protein>
    <submittedName>
        <fullName evidence="1">Outer membrane beta-barrel protein</fullName>
    </submittedName>
</protein>
<evidence type="ECO:0000313" key="1">
    <source>
        <dbReference type="EMBL" id="QTD36466.1"/>
    </source>
</evidence>
<reference evidence="1 2" key="1">
    <citation type="submission" date="2021-03" db="EMBL/GenBank/DDBJ databases">
        <title>Complete genome of Polaribacter_sp.G4M1.</title>
        <authorList>
            <person name="Jeong S.W."/>
            <person name="Bae J.W."/>
        </authorList>
    </citation>
    <scope>NUCLEOTIDE SEQUENCE [LARGE SCALE GENOMIC DNA]</scope>
    <source>
        <strain evidence="1 2">G4M1</strain>
    </source>
</reference>
<dbReference type="EMBL" id="CP071795">
    <property type="protein sequence ID" value="QTD36466.1"/>
    <property type="molecule type" value="Genomic_DNA"/>
</dbReference>
<accession>A0ABX7SU27</accession>
<name>A0ABX7SU27_9FLAO</name>
<organism evidence="1 2">
    <name type="scientific">Polaribacter batillariae</name>
    <dbReference type="NCBI Taxonomy" id="2808900"/>
    <lineage>
        <taxon>Bacteria</taxon>
        <taxon>Pseudomonadati</taxon>
        <taxon>Bacteroidota</taxon>
        <taxon>Flavobacteriia</taxon>
        <taxon>Flavobacteriales</taxon>
        <taxon>Flavobacteriaceae</taxon>
    </lineage>
</organism>
<dbReference type="RefSeq" id="WP_207970653.1">
    <property type="nucleotide sequence ID" value="NZ_CP071795.1"/>
</dbReference>
<gene>
    <name evidence="1" type="ORF">JL193_09895</name>
</gene>
<proteinExistence type="predicted"/>
<dbReference type="InterPro" id="IPR011250">
    <property type="entry name" value="OMP/PagP_B-barrel"/>
</dbReference>